<dbReference type="AlphaFoldDB" id="T1CP75"/>
<dbReference type="GO" id="GO:0005524">
    <property type="term" value="F:ATP binding"/>
    <property type="evidence" value="ECO:0007669"/>
    <property type="project" value="InterPro"/>
</dbReference>
<dbReference type="InterPro" id="IPR003439">
    <property type="entry name" value="ABC_transporter-like_ATP-bd"/>
</dbReference>
<dbReference type="InterPro" id="IPR005670">
    <property type="entry name" value="PstB-like"/>
</dbReference>
<dbReference type="PROSITE" id="PS00211">
    <property type="entry name" value="ABC_TRANSPORTER_1"/>
    <property type="match status" value="1"/>
</dbReference>
<sequence>NIYDPQVNPVQVRRRIGMVFQRPTVFPSSIYENVAFGLRLERESREVVDRGVVRSLKRAGLWEEVREDLDRPALALSGGQQQRLCIARALAVEPGVLLMDEPTSSLDPIATQKVEDMIYELKKEYTVIIVTHNMQQAARVADYTAFLYQGHLVEFEETRQLFESPREKLTENYITGRFG</sequence>
<comment type="caution">
    <text evidence="3">The sequence shown here is derived from an EMBL/GenBank/DDBJ whole genome shotgun (WGS) entry which is preliminary data.</text>
</comment>
<keyword evidence="1" id="KW-0813">Transport</keyword>
<name>T1CP75_9ZZZZ</name>
<organism evidence="3">
    <name type="scientific">mine drainage metagenome</name>
    <dbReference type="NCBI Taxonomy" id="410659"/>
    <lineage>
        <taxon>unclassified sequences</taxon>
        <taxon>metagenomes</taxon>
        <taxon>ecological metagenomes</taxon>
    </lineage>
</organism>
<reference evidence="3" key="2">
    <citation type="journal article" date="2014" name="ISME J.">
        <title>Microbial stratification in low pH oxic and suboxic macroscopic growths along an acid mine drainage.</title>
        <authorList>
            <person name="Mendez-Garcia C."/>
            <person name="Mesa V."/>
            <person name="Sprenger R.R."/>
            <person name="Richter M."/>
            <person name="Diez M.S."/>
            <person name="Solano J."/>
            <person name="Bargiela R."/>
            <person name="Golyshina O.V."/>
            <person name="Manteca A."/>
            <person name="Ramos J.L."/>
            <person name="Gallego J.R."/>
            <person name="Llorente I."/>
            <person name="Martins Dos Santos V.A."/>
            <person name="Jensen O.N."/>
            <person name="Pelaez A.I."/>
            <person name="Sanchez J."/>
            <person name="Ferrer M."/>
        </authorList>
    </citation>
    <scope>NUCLEOTIDE SEQUENCE</scope>
</reference>
<evidence type="ECO:0000256" key="1">
    <source>
        <dbReference type="ARBA" id="ARBA00022448"/>
    </source>
</evidence>
<evidence type="ECO:0000259" key="2">
    <source>
        <dbReference type="PROSITE" id="PS50893"/>
    </source>
</evidence>
<feature type="non-terminal residue" evidence="3">
    <location>
        <position position="1"/>
    </location>
</feature>
<feature type="domain" description="ABC transporter" evidence="2">
    <location>
        <begin position="2"/>
        <end position="174"/>
    </location>
</feature>
<protein>
    <submittedName>
        <fullName evidence="3">Phosphate ABC transporter, ATPase subunit</fullName>
    </submittedName>
</protein>
<dbReference type="InterPro" id="IPR017871">
    <property type="entry name" value="ABC_transporter-like_CS"/>
</dbReference>
<dbReference type="PANTHER" id="PTHR43423">
    <property type="entry name" value="ABC TRANSPORTER I FAMILY MEMBER 17"/>
    <property type="match status" value="1"/>
</dbReference>
<evidence type="ECO:0000313" key="3">
    <source>
        <dbReference type="EMBL" id="EQD70845.1"/>
    </source>
</evidence>
<dbReference type="GO" id="GO:0016020">
    <property type="term" value="C:membrane"/>
    <property type="evidence" value="ECO:0007669"/>
    <property type="project" value="InterPro"/>
</dbReference>
<dbReference type="PROSITE" id="PS50893">
    <property type="entry name" value="ABC_TRANSPORTER_2"/>
    <property type="match status" value="1"/>
</dbReference>
<dbReference type="CDD" id="cd03260">
    <property type="entry name" value="ABC_PstB_phosphate_transporter"/>
    <property type="match status" value="1"/>
</dbReference>
<accession>T1CP75</accession>
<dbReference type="EMBL" id="AUZY01002999">
    <property type="protein sequence ID" value="EQD70845.1"/>
    <property type="molecule type" value="Genomic_DNA"/>
</dbReference>
<dbReference type="SUPFAM" id="SSF52540">
    <property type="entry name" value="P-loop containing nucleoside triphosphate hydrolases"/>
    <property type="match status" value="1"/>
</dbReference>
<dbReference type="InterPro" id="IPR027417">
    <property type="entry name" value="P-loop_NTPase"/>
</dbReference>
<dbReference type="PANTHER" id="PTHR43423:SF1">
    <property type="entry name" value="ABC TRANSPORTER I FAMILY MEMBER 17"/>
    <property type="match status" value="1"/>
</dbReference>
<reference evidence="3" key="1">
    <citation type="submission" date="2013-08" db="EMBL/GenBank/DDBJ databases">
        <authorList>
            <person name="Mendez C."/>
            <person name="Richter M."/>
            <person name="Ferrer M."/>
            <person name="Sanchez J."/>
        </authorList>
    </citation>
    <scope>NUCLEOTIDE SEQUENCE</scope>
</reference>
<dbReference type="GO" id="GO:0035435">
    <property type="term" value="P:phosphate ion transmembrane transport"/>
    <property type="evidence" value="ECO:0007669"/>
    <property type="project" value="InterPro"/>
</dbReference>
<dbReference type="Pfam" id="PF00005">
    <property type="entry name" value="ABC_tran"/>
    <property type="match status" value="1"/>
</dbReference>
<dbReference type="GO" id="GO:0005315">
    <property type="term" value="F:phosphate transmembrane transporter activity"/>
    <property type="evidence" value="ECO:0007669"/>
    <property type="project" value="InterPro"/>
</dbReference>
<gene>
    <name evidence="3" type="ORF">B1B_04779</name>
</gene>
<proteinExistence type="predicted"/>
<dbReference type="GO" id="GO:0016887">
    <property type="term" value="F:ATP hydrolysis activity"/>
    <property type="evidence" value="ECO:0007669"/>
    <property type="project" value="InterPro"/>
</dbReference>
<dbReference type="Gene3D" id="3.40.50.300">
    <property type="entry name" value="P-loop containing nucleotide triphosphate hydrolases"/>
    <property type="match status" value="1"/>
</dbReference>